<proteinExistence type="predicted"/>
<evidence type="ECO:0000313" key="1">
    <source>
        <dbReference type="EMBL" id="KXB38278.1"/>
    </source>
</evidence>
<dbReference type="RefSeq" id="WP_231723603.1">
    <property type="nucleotide sequence ID" value="NZ_KQ959286.1"/>
</dbReference>
<dbReference type="PATRIC" id="fig|87541.4.peg.30"/>
<organism evidence="1 2">
    <name type="scientific">Aerococcus christensenii</name>
    <dbReference type="NCBI Taxonomy" id="87541"/>
    <lineage>
        <taxon>Bacteria</taxon>
        <taxon>Bacillati</taxon>
        <taxon>Bacillota</taxon>
        <taxon>Bacilli</taxon>
        <taxon>Lactobacillales</taxon>
        <taxon>Aerococcaceae</taxon>
        <taxon>Aerococcus</taxon>
    </lineage>
</organism>
<comment type="caution">
    <text evidence="1">The sequence shown here is derived from an EMBL/GenBank/DDBJ whole genome shotgun (WGS) entry which is preliminary data.</text>
</comment>
<reference evidence="1 2" key="1">
    <citation type="submission" date="2016-01" db="EMBL/GenBank/DDBJ databases">
        <authorList>
            <person name="Oliw E.H."/>
        </authorList>
    </citation>
    <scope>NUCLEOTIDE SEQUENCE [LARGE SCALE GENOMIC DNA]</scope>
    <source>
        <strain evidence="1 2">KA00635</strain>
    </source>
</reference>
<dbReference type="Proteomes" id="UP000070422">
    <property type="component" value="Unassembled WGS sequence"/>
</dbReference>
<name>A0A133Y4Z7_9LACT</name>
<feature type="non-terminal residue" evidence="1">
    <location>
        <position position="1"/>
    </location>
</feature>
<accession>A0A133Y4Z7</accession>
<evidence type="ECO:0000313" key="2">
    <source>
        <dbReference type="Proteomes" id="UP000070422"/>
    </source>
</evidence>
<gene>
    <name evidence="1" type="ORF">HMPREF3187_00030</name>
</gene>
<protein>
    <submittedName>
        <fullName evidence="1">Uncharacterized protein</fullName>
    </submittedName>
</protein>
<sequence>ISRFDLLVNKFFYFFDFAKSITRKILLMILPYYKKCIRRYSSLSINPTIIFKTITAQNGEGTSFAKIATKTKIIRLIIAISN</sequence>
<dbReference type="EMBL" id="LSCQ01000007">
    <property type="protein sequence ID" value="KXB38278.1"/>
    <property type="molecule type" value="Genomic_DNA"/>
</dbReference>
<dbReference type="AlphaFoldDB" id="A0A133Y4Z7"/>